<keyword evidence="1" id="KW-0472">Membrane</keyword>
<evidence type="ECO:0000313" key="3">
    <source>
        <dbReference type="Proteomes" id="UP000324585"/>
    </source>
</evidence>
<reference evidence="3" key="1">
    <citation type="journal article" date="2019" name="Nat. Commun.">
        <title>Expansion of phycobilisome linker gene families in mesophilic red algae.</title>
        <authorList>
            <person name="Lee J."/>
            <person name="Kim D."/>
            <person name="Bhattacharya D."/>
            <person name="Yoon H.S."/>
        </authorList>
    </citation>
    <scope>NUCLEOTIDE SEQUENCE [LARGE SCALE GENOMIC DNA]</scope>
    <source>
        <strain evidence="3">CCMP 1328</strain>
    </source>
</reference>
<dbReference type="EMBL" id="VRMN01000001">
    <property type="protein sequence ID" value="KAA8497535.1"/>
    <property type="molecule type" value="Genomic_DNA"/>
</dbReference>
<organism evidence="2 3">
    <name type="scientific">Porphyridium purpureum</name>
    <name type="common">Red alga</name>
    <name type="synonym">Porphyridium cruentum</name>
    <dbReference type="NCBI Taxonomy" id="35688"/>
    <lineage>
        <taxon>Eukaryota</taxon>
        <taxon>Rhodophyta</taxon>
        <taxon>Bangiophyceae</taxon>
        <taxon>Porphyridiales</taxon>
        <taxon>Porphyridiaceae</taxon>
        <taxon>Porphyridium</taxon>
    </lineage>
</organism>
<dbReference type="AlphaFoldDB" id="A0A5J4Z2K6"/>
<protein>
    <submittedName>
        <fullName evidence="2">Uncharacterized protein</fullName>
    </submittedName>
</protein>
<gene>
    <name evidence="2" type="ORF">FVE85_5120</name>
</gene>
<keyword evidence="1" id="KW-1133">Transmembrane helix</keyword>
<keyword evidence="1" id="KW-0812">Transmembrane</keyword>
<dbReference type="Proteomes" id="UP000324585">
    <property type="component" value="Unassembled WGS sequence"/>
</dbReference>
<proteinExistence type="predicted"/>
<sequence>MAKKKKPVLPYASPRAPPTPRALSPNLGWIGVAVLLVVYFGLRMWRHKSALLRHFDSFPGGAFVMGPQGGGTLSRDAVELVLDEFFLDPKPELRGQVGLASAALDAPLTAAEQVLPEGLSCASWRNEKKVQRPVLFGENAKEKYLLAPYSVLGGLGKNLAVLNLALNLCLLSDLALVVSPQFVQLTAGLIDHTLFAEEAETLTSFLRQKRDYKEVKTSKVGISMDELQQATRQVPEQSVLELMPGSFAAYSPDEKIAIDRMARDVALSGPLMRSALLDYGSSNFTRGSLLDKTRLNIVVFLARRPVQDDAALAERIGAVVQRILVITAQLRESTAILQAANVILYDENKAALGSDAFQRIRAMLEAAQSKASPLSIQTVQYESNEAVTFHDMTRADVLVLSPRSSVAYFAATLNSGVKVLYGHRGASDLSSLSASLTSVAMYRNGSFDAQIFSRLFREALACPVSSLGRKLA</sequence>
<evidence type="ECO:0000256" key="1">
    <source>
        <dbReference type="SAM" id="Phobius"/>
    </source>
</evidence>
<evidence type="ECO:0000313" key="2">
    <source>
        <dbReference type="EMBL" id="KAA8497535.1"/>
    </source>
</evidence>
<feature type="transmembrane region" description="Helical" evidence="1">
    <location>
        <begin position="27"/>
        <end position="45"/>
    </location>
</feature>
<keyword evidence="3" id="KW-1185">Reference proteome</keyword>
<accession>A0A5J4Z2K6</accession>
<name>A0A5J4Z2K6_PORPP</name>
<comment type="caution">
    <text evidence="2">The sequence shown here is derived from an EMBL/GenBank/DDBJ whole genome shotgun (WGS) entry which is preliminary data.</text>
</comment>